<comment type="caution">
    <text evidence="3">Lacks conserved residue(s) required for the propagation of feature annotation.</text>
</comment>
<evidence type="ECO:0000256" key="3">
    <source>
        <dbReference type="HAMAP-Rule" id="MF_00197"/>
    </source>
</evidence>
<dbReference type="SUPFAM" id="SSF54506">
    <property type="entry name" value="Diaminopimelate epimerase-like"/>
    <property type="match status" value="2"/>
</dbReference>
<evidence type="ECO:0000256" key="2">
    <source>
        <dbReference type="ARBA" id="ARBA00023235"/>
    </source>
</evidence>
<dbReference type="EMBL" id="JBHSEC010000014">
    <property type="protein sequence ID" value="MFC4410390.1"/>
    <property type="molecule type" value="Genomic_DNA"/>
</dbReference>
<dbReference type="NCBIfam" id="TIGR00652">
    <property type="entry name" value="DapF"/>
    <property type="match status" value="1"/>
</dbReference>
<dbReference type="InterPro" id="IPR001653">
    <property type="entry name" value="DAP_epimerase_DapF"/>
</dbReference>
<feature type="site" description="Could be important to modulate the pK values of the two catalytic cysteine residues" evidence="3">
    <location>
        <position position="161"/>
    </location>
</feature>
<feature type="binding site" evidence="3">
    <location>
        <position position="63"/>
    </location>
    <ligand>
        <name>substrate</name>
    </ligand>
</feature>
<proteinExistence type="inferred from homology"/>
<feature type="binding site" evidence="3">
    <location>
        <position position="11"/>
    </location>
    <ligand>
        <name>substrate</name>
    </ligand>
</feature>
<dbReference type="RefSeq" id="WP_378154174.1">
    <property type="nucleotide sequence ID" value="NZ_JBHSEC010000014.1"/>
</dbReference>
<reference evidence="6" key="1">
    <citation type="journal article" date="2019" name="Int. J. Syst. Evol. Microbiol.">
        <title>The Global Catalogue of Microorganisms (GCM) 10K type strain sequencing project: providing services to taxonomists for standard genome sequencing and annotation.</title>
        <authorList>
            <consortium name="The Broad Institute Genomics Platform"/>
            <consortium name="The Broad Institute Genome Sequencing Center for Infectious Disease"/>
            <person name="Wu L."/>
            <person name="Ma J."/>
        </authorList>
    </citation>
    <scope>NUCLEOTIDE SEQUENCE [LARGE SCALE GENOMIC DNA]</scope>
    <source>
        <strain evidence="6">CCUG 59778</strain>
    </source>
</reference>
<keyword evidence="3" id="KW-0963">Cytoplasm</keyword>
<dbReference type="Gene3D" id="3.10.310.10">
    <property type="entry name" value="Diaminopimelate Epimerase, Chain A, domain 1"/>
    <property type="match status" value="2"/>
</dbReference>
<dbReference type="PANTHER" id="PTHR31689:SF0">
    <property type="entry name" value="DIAMINOPIMELATE EPIMERASE"/>
    <property type="match status" value="1"/>
</dbReference>
<dbReference type="HAMAP" id="MF_00197">
    <property type="entry name" value="DAP_epimerase"/>
    <property type="match status" value="1"/>
</dbReference>
<feature type="binding site" evidence="3">
    <location>
        <begin position="220"/>
        <end position="221"/>
    </location>
    <ligand>
        <name>substrate</name>
    </ligand>
</feature>
<comment type="function">
    <text evidence="3">Catalyzes the stereoinversion of LL-2,6-diaminopimelate (L,L-DAP) to meso-diaminopimelate (meso-DAP), a precursor of L-lysine and an essential component of the bacterial peptidoglycan.</text>
</comment>
<evidence type="ECO:0000313" key="5">
    <source>
        <dbReference type="EMBL" id="MFC4410390.1"/>
    </source>
</evidence>
<comment type="similarity">
    <text evidence="1 3">Belongs to the diaminopimelate epimerase family.</text>
</comment>
<evidence type="ECO:0000256" key="1">
    <source>
        <dbReference type="ARBA" id="ARBA00010219"/>
    </source>
</evidence>
<sequence length="281" mass="30686">MDFYRYNGLGNDYLVMDPQKTEFKVDGNSAKVICDRHFGEGSDGILFGPLFDDEGVIGLKIFNPDGSLAEKSGNGTRIFARYLVDEGYVTGEKPFKFNTDGGMVSAHVIDKKEKIKMGMGQASFQSTKIPATGESREMVNEKLMVKGSELTVSCVSMGNPHCVVPLEDISSDLAHELGPLIETHPLFPNRTNVQFLKVLDRNNIQIEIWERGAGYTLASGSSSCAAASVAVKLGLIDRQVTVHMPGGTLAIDMDEEFNVNMTGPVAFVSKGYLAEELRELF</sequence>
<comment type="subunit">
    <text evidence="3">Homodimer.</text>
</comment>
<feature type="site" description="Could be important to modulate the pK values of the two catalytic cysteine residues" evidence="3">
    <location>
        <position position="210"/>
    </location>
</feature>
<feature type="binding site" evidence="3">
    <location>
        <begin position="210"/>
        <end position="211"/>
    </location>
    <ligand>
        <name>substrate</name>
    </ligand>
</feature>
<comment type="catalytic activity">
    <reaction evidence="3">
        <text>(2S,6S)-2,6-diaminopimelate = meso-2,6-diaminopimelate</text>
        <dbReference type="Rhea" id="RHEA:15393"/>
        <dbReference type="ChEBI" id="CHEBI:57609"/>
        <dbReference type="ChEBI" id="CHEBI:57791"/>
        <dbReference type="EC" id="5.1.1.7"/>
    </reaction>
</comment>
<dbReference type="EC" id="5.1.1.7" evidence="3 4"/>
<accession>A0ABV8X8F2</accession>
<keyword evidence="2 3" id="KW-0413">Isomerase</keyword>
<evidence type="ECO:0000256" key="4">
    <source>
        <dbReference type="NCBIfam" id="TIGR00652"/>
    </source>
</evidence>
<keyword evidence="6" id="KW-1185">Reference proteome</keyword>
<comment type="pathway">
    <text evidence="3">Amino-acid biosynthesis; L-lysine biosynthesis via DAP pathway; DL-2,6-diaminopimelate from LL-2,6-diaminopimelate: step 1/1.</text>
</comment>
<name>A0ABV8X8F2_9LACT</name>
<dbReference type="PANTHER" id="PTHR31689">
    <property type="entry name" value="DIAMINOPIMELATE EPIMERASE, CHLOROPLASTIC"/>
    <property type="match status" value="1"/>
</dbReference>
<keyword evidence="3" id="KW-0028">Amino-acid biosynthesis</keyword>
<feature type="binding site" evidence="3">
    <location>
        <position position="159"/>
    </location>
    <ligand>
        <name>substrate</name>
    </ligand>
</feature>
<dbReference type="Pfam" id="PF01678">
    <property type="entry name" value="DAP_epimerase"/>
    <property type="match status" value="2"/>
</dbReference>
<feature type="binding site" evidence="3">
    <location>
        <position position="192"/>
    </location>
    <ligand>
        <name>substrate</name>
    </ligand>
</feature>
<feature type="binding site" evidence="3">
    <location>
        <begin position="73"/>
        <end position="74"/>
    </location>
    <ligand>
        <name>substrate</name>
    </ligand>
</feature>
<evidence type="ECO:0000313" key="6">
    <source>
        <dbReference type="Proteomes" id="UP001595817"/>
    </source>
</evidence>
<dbReference type="GO" id="GO:0008837">
    <property type="term" value="F:diaminopimelate epimerase activity"/>
    <property type="evidence" value="ECO:0007669"/>
    <property type="project" value="UniProtKB-EC"/>
</dbReference>
<dbReference type="Proteomes" id="UP001595817">
    <property type="component" value="Unassembled WGS sequence"/>
</dbReference>
<gene>
    <name evidence="3 5" type="primary">dapF</name>
    <name evidence="5" type="ORF">ACFOZY_08135</name>
</gene>
<comment type="caution">
    <text evidence="5">The sequence shown here is derived from an EMBL/GenBank/DDBJ whole genome shotgun (WGS) entry which is preliminary data.</text>
</comment>
<keyword evidence="3" id="KW-0457">Lysine biosynthesis</keyword>
<organism evidence="5 6">
    <name type="scientific">Chungangia koreensis</name>
    <dbReference type="NCBI Taxonomy" id="752657"/>
    <lineage>
        <taxon>Bacteria</taxon>
        <taxon>Bacillati</taxon>
        <taxon>Bacillota</taxon>
        <taxon>Bacilli</taxon>
        <taxon>Lactobacillales</taxon>
        <taxon>Chungangia</taxon>
    </lineage>
</organism>
<comment type="subcellular location">
    <subcellularLocation>
        <location evidence="3">Cytoplasm</location>
    </subcellularLocation>
</comment>
<protein>
    <recommendedName>
        <fullName evidence="3 4">Diaminopimelate epimerase</fullName>
        <shortName evidence="3">DAP epimerase</shortName>
        <ecNumber evidence="3 4">5.1.1.7</ecNumber>
    </recommendedName>
    <alternativeName>
        <fullName evidence="3">PLP-independent amino acid racemase</fullName>
    </alternativeName>
</protein>